<dbReference type="GO" id="GO:0005975">
    <property type="term" value="P:carbohydrate metabolic process"/>
    <property type="evidence" value="ECO:0007669"/>
    <property type="project" value="InterPro"/>
</dbReference>
<dbReference type="Pfam" id="PF18565">
    <property type="entry name" value="Glyco_hydro2_C5"/>
    <property type="match status" value="1"/>
</dbReference>
<accession>W4QCE9</accession>
<evidence type="ECO:0000259" key="9">
    <source>
        <dbReference type="Pfam" id="PF18565"/>
    </source>
</evidence>
<dbReference type="OrthoDB" id="9762066at2"/>
<feature type="domain" description="Glycoside hydrolase family 2" evidence="9">
    <location>
        <begin position="675"/>
        <end position="776"/>
    </location>
</feature>
<evidence type="ECO:0000256" key="4">
    <source>
        <dbReference type="SAM" id="MobiDB-lite"/>
    </source>
</evidence>
<dbReference type="PANTHER" id="PTHR42732:SF1">
    <property type="entry name" value="BETA-MANNOSIDASE"/>
    <property type="match status" value="1"/>
</dbReference>
<evidence type="ECO:0000259" key="5">
    <source>
        <dbReference type="Pfam" id="PF00703"/>
    </source>
</evidence>
<dbReference type="RefSeq" id="WP_035340861.1">
    <property type="nucleotide sequence ID" value="NZ_BAUU01000004.1"/>
</dbReference>
<dbReference type="Pfam" id="PF00703">
    <property type="entry name" value="Glyco_hydro_2"/>
    <property type="match status" value="1"/>
</dbReference>
<feature type="domain" description="DUF4982" evidence="8">
    <location>
        <begin position="605"/>
        <end position="657"/>
    </location>
</feature>
<feature type="domain" description="Glycoside hydrolase family 2 immunoglobulin-like beta-sandwich" evidence="5">
    <location>
        <begin position="162"/>
        <end position="267"/>
    </location>
</feature>
<evidence type="ECO:0000256" key="2">
    <source>
        <dbReference type="ARBA" id="ARBA00022801"/>
    </source>
</evidence>
<evidence type="ECO:0000256" key="3">
    <source>
        <dbReference type="ARBA" id="ARBA00023295"/>
    </source>
</evidence>
<reference evidence="10" key="1">
    <citation type="journal article" date="2014" name="Genome Announc.">
        <title>Draft Genome Sequences of Three Alkaliphilic Bacillus Strains, Bacillus wakoensis JCM 9140T, Bacillus akibai JCM 9157T, and Bacillus hemicellulosilyticus JCM 9152T.</title>
        <authorList>
            <person name="Yuki M."/>
            <person name="Oshima K."/>
            <person name="Suda W."/>
            <person name="Oshida Y."/>
            <person name="Kitamura K."/>
            <person name="Iida T."/>
            <person name="Hattori M."/>
            <person name="Ohkuma M."/>
        </authorList>
    </citation>
    <scope>NUCLEOTIDE SEQUENCE [LARGE SCALE GENOMIC DNA]</scope>
    <source>
        <strain evidence="10">JCM 9152</strain>
    </source>
</reference>
<dbReference type="EMBL" id="BAUU01000004">
    <property type="protein sequence ID" value="GAE29353.1"/>
    <property type="molecule type" value="Genomic_DNA"/>
</dbReference>
<dbReference type="Gene3D" id="2.60.120.260">
    <property type="entry name" value="Galactose-binding domain-like"/>
    <property type="match status" value="1"/>
</dbReference>
<dbReference type="PRINTS" id="PR00132">
    <property type="entry name" value="GLHYDRLASE2"/>
</dbReference>
<dbReference type="Pfam" id="PF02836">
    <property type="entry name" value="Glyco_hydro_2_C"/>
    <property type="match status" value="1"/>
</dbReference>
<name>W4QCE9_9BACI</name>
<dbReference type="Gene3D" id="2.60.40.10">
    <property type="entry name" value="Immunoglobulins"/>
    <property type="match status" value="3"/>
</dbReference>
<dbReference type="InterPro" id="IPR051913">
    <property type="entry name" value="GH2_Domain-Containing"/>
</dbReference>
<evidence type="ECO:0000259" key="6">
    <source>
        <dbReference type="Pfam" id="PF02836"/>
    </source>
</evidence>
<comment type="similarity">
    <text evidence="1">Belongs to the glycosyl hydrolase 2 family.</text>
</comment>
<dbReference type="SUPFAM" id="SSF49303">
    <property type="entry name" value="beta-Galactosidase/glucuronidase domain"/>
    <property type="match status" value="1"/>
</dbReference>
<keyword evidence="3" id="KW-0326">Glycosidase</keyword>
<feature type="region of interest" description="Disordered" evidence="4">
    <location>
        <begin position="421"/>
        <end position="440"/>
    </location>
</feature>
<evidence type="ECO:0000259" key="7">
    <source>
        <dbReference type="Pfam" id="PF02837"/>
    </source>
</evidence>
<protein>
    <submittedName>
        <fullName evidence="10">Beta-galactosidase</fullName>
    </submittedName>
</protein>
<dbReference type="InterPro" id="IPR036156">
    <property type="entry name" value="Beta-gal/glucu_dom_sf"/>
</dbReference>
<dbReference type="SUPFAM" id="SSF49785">
    <property type="entry name" value="Galactose-binding domain-like"/>
    <property type="match status" value="1"/>
</dbReference>
<feature type="domain" description="Glycosyl hydrolases family 2 sugar binding" evidence="7">
    <location>
        <begin position="60"/>
        <end position="149"/>
    </location>
</feature>
<keyword evidence="2" id="KW-0378">Hydrolase</keyword>
<dbReference type="PANTHER" id="PTHR42732">
    <property type="entry name" value="BETA-GALACTOSIDASE"/>
    <property type="match status" value="1"/>
</dbReference>
<dbReference type="InterPro" id="IPR008979">
    <property type="entry name" value="Galactose-bd-like_sf"/>
</dbReference>
<organism evidence="10 11">
    <name type="scientific">Halalkalibacter hemicellulosilyticusJCM 9152</name>
    <dbReference type="NCBI Taxonomy" id="1236971"/>
    <lineage>
        <taxon>Bacteria</taxon>
        <taxon>Bacillati</taxon>
        <taxon>Bacillota</taxon>
        <taxon>Bacilli</taxon>
        <taxon>Bacillales</taxon>
        <taxon>Bacillaceae</taxon>
        <taxon>Halalkalibacter</taxon>
    </lineage>
</organism>
<dbReference type="Pfam" id="PF02837">
    <property type="entry name" value="Glyco_hydro_2_N"/>
    <property type="match status" value="1"/>
</dbReference>
<proteinExistence type="inferred from homology"/>
<dbReference type="STRING" id="1236971.JCM9152_706"/>
<dbReference type="InterPro" id="IPR006102">
    <property type="entry name" value="Ig-like_GH2"/>
</dbReference>
<dbReference type="SUPFAM" id="SSF51445">
    <property type="entry name" value="(Trans)glycosidases"/>
    <property type="match status" value="1"/>
</dbReference>
<comment type="caution">
    <text evidence="10">The sequence shown here is derived from an EMBL/GenBank/DDBJ whole genome shotgun (WGS) entry which is preliminary data.</text>
</comment>
<keyword evidence="11" id="KW-1185">Reference proteome</keyword>
<dbReference type="InterPro" id="IPR017853">
    <property type="entry name" value="GH"/>
</dbReference>
<dbReference type="InterPro" id="IPR006104">
    <property type="entry name" value="Glyco_hydro_2_N"/>
</dbReference>
<dbReference type="InterPro" id="IPR006101">
    <property type="entry name" value="Glyco_hydro_2"/>
</dbReference>
<evidence type="ECO:0000313" key="10">
    <source>
        <dbReference type="EMBL" id="GAE29353.1"/>
    </source>
</evidence>
<dbReference type="Proteomes" id="UP000018895">
    <property type="component" value="Unassembled WGS sequence"/>
</dbReference>
<dbReference type="Gene3D" id="3.20.20.80">
    <property type="entry name" value="Glycosidases"/>
    <property type="match status" value="1"/>
</dbReference>
<sequence length="781" mass="89233">MTKKYNVNLDWKFLLGEEKNAWYKGFDDRHWRDVQLPHDWSVEAPFSKEHSSGTGYLPGGIGWYRKSFHLQEEIKGKKVNLTIEGAYQNAKVWVNSYYLGYRPYGYSSFSYDISDFVHSGDNVLSIRLDRPSTSDSRWFTGSGIYRNVYVSVQEHTRIVPESTFYYTKSSDENNAVVAVETTIENDTVYKKKLKIESVLYDDHDHIQGELSQLVTLQANDAQQLSFELNIDSPQLWSPETPHLYQLVTRVSEADELVDELVTTVGIRSISFDYETGFFLNGKSTLLKGVCVHHDAGTLGAAVPKEVWKRRLEKFKDLGANAIRMSHNPPAPDLLDLCDEMGFLVIDEIFDEWEGPKNKWSTGHNVYPPKHDGYFEHFPEWGERDLKDWVQRDRNHPSIIAWSIGNEIDYPNDPYCHPSFKEMTGNNDKDKPVQERQYDPNKPNAERLVSISKKLVNYVKEIDTTRPVTAALAYPELSNLTGLSDTLDIVGYNYKEHLYEQDHNKYTGQVIYGSENSHSVDNWLEVVNRPYISGQFLWTGIDFLGEAQGWPIRGSMAGLLDLAGREKPGFYLRKSLWSKELFGKMTVEQMDSHKELFMWDYDEGDQVLIRGYTNGEKAECFVNGKSLGVKEVTNIGEVPVWQTTFQKGEIKLVVVNDDHESFEDVLYTPSHDHYLLKAISDKDTLVGNGEDVAHIEVYLTDQEGKMVINDQERIEVSTEGAIDILGIENGDLSDLTPYSASQRNFHQGYVLIYVRSKTEGGEAAIHIRNTGAKDTKVPFTIV</sequence>
<dbReference type="AlphaFoldDB" id="W4QCE9"/>
<gene>
    <name evidence="10" type="ORF">JCM9152_706</name>
</gene>
<evidence type="ECO:0000313" key="11">
    <source>
        <dbReference type="Proteomes" id="UP000018895"/>
    </source>
</evidence>
<feature type="compositionally biased region" description="Basic and acidic residues" evidence="4">
    <location>
        <begin position="426"/>
        <end position="438"/>
    </location>
</feature>
<dbReference type="Pfam" id="PF16355">
    <property type="entry name" value="DUF4982"/>
    <property type="match status" value="1"/>
</dbReference>
<evidence type="ECO:0000259" key="8">
    <source>
        <dbReference type="Pfam" id="PF16355"/>
    </source>
</evidence>
<dbReference type="InterPro" id="IPR013783">
    <property type="entry name" value="Ig-like_fold"/>
</dbReference>
<dbReference type="GO" id="GO:0004553">
    <property type="term" value="F:hydrolase activity, hydrolyzing O-glycosyl compounds"/>
    <property type="evidence" value="ECO:0007669"/>
    <property type="project" value="InterPro"/>
</dbReference>
<dbReference type="InterPro" id="IPR040605">
    <property type="entry name" value="Glyco_hydro2_dom5"/>
</dbReference>
<dbReference type="InterPro" id="IPR006103">
    <property type="entry name" value="Glyco_hydro_2_cat"/>
</dbReference>
<evidence type="ECO:0000256" key="1">
    <source>
        <dbReference type="ARBA" id="ARBA00007401"/>
    </source>
</evidence>
<feature type="domain" description="Glycoside hydrolase family 2 catalytic" evidence="6">
    <location>
        <begin position="276"/>
        <end position="535"/>
    </location>
</feature>
<dbReference type="InterPro" id="IPR032311">
    <property type="entry name" value="DUF4982"/>
</dbReference>